<evidence type="ECO:0000256" key="1">
    <source>
        <dbReference type="SAM" id="Phobius"/>
    </source>
</evidence>
<feature type="transmembrane region" description="Helical" evidence="1">
    <location>
        <begin position="90"/>
        <end position="111"/>
    </location>
</feature>
<sequence length="120" mass="13742">MDFGARVHALRTAEPLHDRWWLTLLVPYVVQAVMAWVLLTAPLVPASEASSSGSSLVLLTPLVASLLLSIPGLYFDMLYVAEVSEWRPSMWYSLMLFTPYVGWLILVVYLLRRWKYVGLW</sequence>
<gene>
    <name evidence="2" type="ORF">ACFPJ5_13140</name>
</gene>
<keyword evidence="1" id="KW-0812">Transmembrane</keyword>
<protein>
    <submittedName>
        <fullName evidence="2">Uncharacterized protein</fullName>
    </submittedName>
</protein>
<dbReference type="EMBL" id="JBHSKX010000002">
    <property type="protein sequence ID" value="MFC5367876.1"/>
    <property type="molecule type" value="Genomic_DNA"/>
</dbReference>
<comment type="caution">
    <text evidence="2">The sequence shown here is derived from an EMBL/GenBank/DDBJ whole genome shotgun (WGS) entry which is preliminary data.</text>
</comment>
<keyword evidence="3" id="KW-1185">Reference proteome</keyword>
<dbReference type="RefSeq" id="WP_227230120.1">
    <property type="nucleotide sequence ID" value="NZ_JAJCVJ010000002.1"/>
</dbReference>
<keyword evidence="1" id="KW-0472">Membrane</keyword>
<accession>A0ABD5RCV1</accession>
<organism evidence="2 3">
    <name type="scientific">Salinirubrum litoreum</name>
    <dbReference type="NCBI Taxonomy" id="1126234"/>
    <lineage>
        <taxon>Archaea</taxon>
        <taxon>Methanobacteriati</taxon>
        <taxon>Methanobacteriota</taxon>
        <taxon>Stenosarchaea group</taxon>
        <taxon>Halobacteria</taxon>
        <taxon>Halobacteriales</taxon>
        <taxon>Haloferacaceae</taxon>
        <taxon>Salinirubrum</taxon>
    </lineage>
</organism>
<evidence type="ECO:0000313" key="2">
    <source>
        <dbReference type="EMBL" id="MFC5367876.1"/>
    </source>
</evidence>
<name>A0ABD5RCV1_9EURY</name>
<proteinExistence type="predicted"/>
<dbReference type="AlphaFoldDB" id="A0ABD5RCV1"/>
<dbReference type="Proteomes" id="UP001596201">
    <property type="component" value="Unassembled WGS sequence"/>
</dbReference>
<feature type="transmembrane region" description="Helical" evidence="1">
    <location>
        <begin position="20"/>
        <end position="44"/>
    </location>
</feature>
<feature type="transmembrane region" description="Helical" evidence="1">
    <location>
        <begin position="56"/>
        <end position="75"/>
    </location>
</feature>
<reference evidence="2 3" key="1">
    <citation type="journal article" date="2019" name="Int. J. Syst. Evol. Microbiol.">
        <title>The Global Catalogue of Microorganisms (GCM) 10K type strain sequencing project: providing services to taxonomists for standard genome sequencing and annotation.</title>
        <authorList>
            <consortium name="The Broad Institute Genomics Platform"/>
            <consortium name="The Broad Institute Genome Sequencing Center for Infectious Disease"/>
            <person name="Wu L."/>
            <person name="Ma J."/>
        </authorList>
    </citation>
    <scope>NUCLEOTIDE SEQUENCE [LARGE SCALE GENOMIC DNA]</scope>
    <source>
        <strain evidence="2 3">CGMCC 1.12237</strain>
    </source>
</reference>
<evidence type="ECO:0000313" key="3">
    <source>
        <dbReference type="Proteomes" id="UP001596201"/>
    </source>
</evidence>
<keyword evidence="1" id="KW-1133">Transmembrane helix</keyword>